<dbReference type="EMBL" id="CP113520">
    <property type="protein sequence ID" value="WAJ28299.1"/>
    <property type="molecule type" value="Genomic_DNA"/>
</dbReference>
<keyword evidence="2" id="KW-1185">Reference proteome</keyword>
<proteinExistence type="predicted"/>
<evidence type="ECO:0000313" key="1">
    <source>
        <dbReference type="EMBL" id="WAJ28299.1"/>
    </source>
</evidence>
<sequence>MPRSAQPTDGSTYPVTARSRARRLHKRVAYERDAVHAVLDAAPICHVGYVIDGQPYVTPTIHWREGERVYWHGSAASRFLRQVEGERVCLTVSLMDGYVLARSAFNHSVNYRSAMVFGRARLLEEPDAVAEALRRFTDGLFPGRWERLRPMTPQELKATSVLFLDIEEATAKTRDAPPGDGDEADHPVWAGVLPLETRFAPACPAPDLSAGLDLPEELVHLMSSGRLR</sequence>
<dbReference type="Proteomes" id="UP001163223">
    <property type="component" value="Chromosome"/>
</dbReference>
<organism evidence="1 2">
    <name type="scientific">Antarcticirhabdus aurantiaca</name>
    <dbReference type="NCBI Taxonomy" id="2606717"/>
    <lineage>
        <taxon>Bacteria</taxon>
        <taxon>Pseudomonadati</taxon>
        <taxon>Pseudomonadota</taxon>
        <taxon>Alphaproteobacteria</taxon>
        <taxon>Hyphomicrobiales</taxon>
        <taxon>Aurantimonadaceae</taxon>
        <taxon>Antarcticirhabdus</taxon>
    </lineage>
</organism>
<protein>
    <submittedName>
        <fullName evidence="1">Pyridoxamine 5'-phosphate oxidase family protein</fullName>
    </submittedName>
</protein>
<gene>
    <name evidence="1" type="ORF">OXU80_26365</name>
</gene>
<name>A0ACD4NN53_9HYPH</name>
<accession>A0ACD4NN53</accession>
<evidence type="ECO:0000313" key="2">
    <source>
        <dbReference type="Proteomes" id="UP001163223"/>
    </source>
</evidence>
<reference evidence="1" key="1">
    <citation type="submission" date="2022-11" db="EMBL/GenBank/DDBJ databases">
        <title>beta-Carotene-producing bacterium, Jeongeuplla avenae sp. nov., alleviates the salt stress of Arabidopsis seedlings.</title>
        <authorList>
            <person name="Jiang L."/>
            <person name="Lee J."/>
        </authorList>
    </citation>
    <scope>NUCLEOTIDE SEQUENCE</scope>
    <source>
        <strain evidence="1">DY_R2A_6</strain>
    </source>
</reference>